<name>A0A417YK01_9BACI</name>
<evidence type="ECO:0000313" key="2">
    <source>
        <dbReference type="EMBL" id="RHW33539.1"/>
    </source>
</evidence>
<evidence type="ECO:0000313" key="3">
    <source>
        <dbReference type="Proteomes" id="UP000285456"/>
    </source>
</evidence>
<dbReference type="RefSeq" id="WP_118888877.1">
    <property type="nucleotide sequence ID" value="NZ_PHUT01000003.1"/>
</dbReference>
<accession>A0A417YK01</accession>
<keyword evidence="3" id="KW-1185">Reference proteome</keyword>
<gene>
    <name evidence="2" type="ORF">D1B32_05715</name>
</gene>
<feature type="coiled-coil region" evidence="1">
    <location>
        <begin position="31"/>
        <end position="76"/>
    </location>
</feature>
<comment type="caution">
    <text evidence="2">The sequence shown here is derived from an EMBL/GenBank/DDBJ whole genome shotgun (WGS) entry which is preliminary data.</text>
</comment>
<protein>
    <submittedName>
        <fullName evidence="2">Uncharacterized protein</fullName>
    </submittedName>
</protein>
<reference evidence="2 3" key="1">
    <citation type="journal article" date="2007" name="Int. J. Syst. Evol. Microbiol.">
        <title>Oceanobacillus profundus sp. nov., isolated from a deep-sea sediment core.</title>
        <authorList>
            <person name="Kim Y.G."/>
            <person name="Choi D.H."/>
            <person name="Hyun S."/>
            <person name="Cho B.C."/>
        </authorList>
    </citation>
    <scope>NUCLEOTIDE SEQUENCE [LARGE SCALE GENOMIC DNA]</scope>
    <source>
        <strain evidence="2 3">DSM 18246</strain>
    </source>
</reference>
<dbReference type="Proteomes" id="UP000285456">
    <property type="component" value="Unassembled WGS sequence"/>
</dbReference>
<evidence type="ECO:0000256" key="1">
    <source>
        <dbReference type="SAM" id="Coils"/>
    </source>
</evidence>
<organism evidence="2 3">
    <name type="scientific">Oceanobacillus profundus</name>
    <dbReference type="NCBI Taxonomy" id="372463"/>
    <lineage>
        <taxon>Bacteria</taxon>
        <taxon>Bacillati</taxon>
        <taxon>Bacillota</taxon>
        <taxon>Bacilli</taxon>
        <taxon>Bacillales</taxon>
        <taxon>Bacillaceae</taxon>
        <taxon>Oceanobacillus</taxon>
    </lineage>
</organism>
<keyword evidence="1" id="KW-0175">Coiled coil</keyword>
<proteinExistence type="predicted"/>
<dbReference type="EMBL" id="QWEH01000003">
    <property type="protein sequence ID" value="RHW33539.1"/>
    <property type="molecule type" value="Genomic_DNA"/>
</dbReference>
<dbReference type="AlphaFoldDB" id="A0A417YK01"/>
<sequence>MSGRSKEIKEKLHHIRCVLGIVGDQETVNMAADLEDLIIQESERVEELEDARNDEYETYTNNLKILKKENQRYKQALLVIESGESVLFTPYNEKLWKVLNIAREALKGETEKHDTITRDNKYI</sequence>